<dbReference type="NCBIfam" id="TIGR01324">
    <property type="entry name" value="cysta_beta_ly_B"/>
    <property type="match status" value="1"/>
</dbReference>
<dbReference type="InterPro" id="IPR015424">
    <property type="entry name" value="PyrdxlP-dep_Trfase"/>
</dbReference>
<dbReference type="GO" id="GO:0019450">
    <property type="term" value="P:L-cysteine catabolic process to pyruvate"/>
    <property type="evidence" value="ECO:0007669"/>
    <property type="project" value="TreeGrafter"/>
</dbReference>
<dbReference type="FunFam" id="3.40.640.10:FF:000046">
    <property type="entry name" value="Cystathionine gamma-lyase"/>
    <property type="match status" value="1"/>
</dbReference>
<accession>A0A5C8NT32</accession>
<evidence type="ECO:0000256" key="6">
    <source>
        <dbReference type="PIRSR" id="PIRSR001434-2"/>
    </source>
</evidence>
<comment type="catalytic activity">
    <reaction evidence="5">
        <text>L,L-cystathionine + H2O = L-homocysteine + pyruvate + NH4(+)</text>
        <dbReference type="Rhea" id="RHEA:13965"/>
        <dbReference type="ChEBI" id="CHEBI:15361"/>
        <dbReference type="ChEBI" id="CHEBI:15377"/>
        <dbReference type="ChEBI" id="CHEBI:28938"/>
        <dbReference type="ChEBI" id="CHEBI:58161"/>
        <dbReference type="ChEBI" id="CHEBI:58199"/>
    </reaction>
</comment>
<dbReference type="EMBL" id="VDUY01000006">
    <property type="protein sequence ID" value="TXL64162.1"/>
    <property type="molecule type" value="Genomic_DNA"/>
</dbReference>
<evidence type="ECO:0000256" key="4">
    <source>
        <dbReference type="ARBA" id="ARBA00023239"/>
    </source>
</evidence>
<comment type="cofactor">
    <cofactor evidence="1 7">
        <name>pyridoxal 5'-phosphate</name>
        <dbReference type="ChEBI" id="CHEBI:597326"/>
    </cofactor>
</comment>
<comment type="caution">
    <text evidence="8">The sequence shown here is derived from an EMBL/GenBank/DDBJ whole genome shotgun (WGS) entry which is preliminary data.</text>
</comment>
<evidence type="ECO:0000313" key="8">
    <source>
        <dbReference type="EMBL" id="TXL64162.1"/>
    </source>
</evidence>
<evidence type="ECO:0000256" key="3">
    <source>
        <dbReference type="ARBA" id="ARBA00022898"/>
    </source>
</evidence>
<keyword evidence="3 6" id="KW-0663">Pyridoxal phosphate</keyword>
<feature type="modified residue" description="N6-(pyridoxal phosphate)lysine" evidence="6">
    <location>
        <position position="220"/>
    </location>
</feature>
<dbReference type="GO" id="GO:0019346">
    <property type="term" value="P:transsulfuration"/>
    <property type="evidence" value="ECO:0007669"/>
    <property type="project" value="InterPro"/>
</dbReference>
<dbReference type="Pfam" id="PF01053">
    <property type="entry name" value="Cys_Met_Meta_PP"/>
    <property type="match status" value="1"/>
</dbReference>
<sequence>MSHDDESPAPAARTRVVDAGRRFETRIATANLPVSRASTVLFGSLVEADAAGQATGRGERHATTYATAGTPGTLALADALAEVEAPGHACRAALMPSGLSAISTALLAFLSPGDHLLVSDSVYGPTRAFCDGMLARYGVRTEYYDPTIGAGIAALIRPETRIVYLESPGSYTFEIQDVPAICAEARARGVLTMIDNAWASPVFSRPFDWGVDASILPLTKYWGGHSDLLMGAVVIREELWPKLWTAVRQLGVCVGGDDAWLVLRGLRTAEVRMRAHEASALKVARWLAERPEVASVLHPALQTHPQHGLWKRDFGGSSGLFSFELRPGAFGADAGAVPRGLAALCERRRHFGIGYSWGGYESLIMPAKIGSLRTARAWQGGPLVRVHIGLEDTDDLIADLQRGFEAMRRARGEAPQD</sequence>
<name>A0A5C8NT32_9BURK</name>
<comment type="similarity">
    <text evidence="2 7">Belongs to the trans-sulfuration enzymes family.</text>
</comment>
<evidence type="ECO:0000256" key="5">
    <source>
        <dbReference type="ARBA" id="ARBA00047517"/>
    </source>
</evidence>
<dbReference type="EC" id="4.4.1.8" evidence="8"/>
<gene>
    <name evidence="8" type="primary">metC</name>
    <name evidence="8" type="ORF">FHP08_14565</name>
</gene>
<evidence type="ECO:0000313" key="9">
    <source>
        <dbReference type="Proteomes" id="UP000321548"/>
    </source>
</evidence>
<dbReference type="PIRSF" id="PIRSF001434">
    <property type="entry name" value="CGS"/>
    <property type="match status" value="1"/>
</dbReference>
<dbReference type="Gene3D" id="3.40.640.10">
    <property type="entry name" value="Type I PLP-dependent aspartate aminotransferase-like (Major domain)"/>
    <property type="match status" value="1"/>
</dbReference>
<organism evidence="8 9">
    <name type="scientific">Zeimonas arvi</name>
    <dbReference type="NCBI Taxonomy" id="2498847"/>
    <lineage>
        <taxon>Bacteria</taxon>
        <taxon>Pseudomonadati</taxon>
        <taxon>Pseudomonadota</taxon>
        <taxon>Betaproteobacteria</taxon>
        <taxon>Burkholderiales</taxon>
        <taxon>Burkholderiaceae</taxon>
        <taxon>Zeimonas</taxon>
    </lineage>
</organism>
<dbReference type="GO" id="GO:0030170">
    <property type="term" value="F:pyridoxal phosphate binding"/>
    <property type="evidence" value="ECO:0007669"/>
    <property type="project" value="InterPro"/>
</dbReference>
<dbReference type="AlphaFoldDB" id="A0A5C8NT32"/>
<dbReference type="Proteomes" id="UP000321548">
    <property type="component" value="Unassembled WGS sequence"/>
</dbReference>
<dbReference type="SUPFAM" id="SSF53383">
    <property type="entry name" value="PLP-dependent transferases"/>
    <property type="match status" value="1"/>
</dbReference>
<dbReference type="PANTHER" id="PTHR43500">
    <property type="entry name" value="CYSTATHIONINE BETA-LYASE-RELATED"/>
    <property type="match status" value="1"/>
</dbReference>
<evidence type="ECO:0000256" key="2">
    <source>
        <dbReference type="ARBA" id="ARBA00009077"/>
    </source>
</evidence>
<dbReference type="InterPro" id="IPR000277">
    <property type="entry name" value="Cys/Met-Metab_PyrdxlP-dep_enz"/>
</dbReference>
<evidence type="ECO:0000256" key="7">
    <source>
        <dbReference type="RuleBase" id="RU362118"/>
    </source>
</evidence>
<keyword evidence="4 8" id="KW-0456">Lyase</keyword>
<dbReference type="Gene3D" id="3.90.1150.10">
    <property type="entry name" value="Aspartate Aminotransferase, domain 1"/>
    <property type="match status" value="1"/>
</dbReference>
<protein>
    <submittedName>
        <fullName evidence="8">Cystathionine beta-lyase</fullName>
        <ecNumber evidence="8">4.4.1.8</ecNumber>
    </submittedName>
</protein>
<evidence type="ECO:0000256" key="1">
    <source>
        <dbReference type="ARBA" id="ARBA00001933"/>
    </source>
</evidence>
<dbReference type="InterPro" id="IPR015422">
    <property type="entry name" value="PyrdxlP-dep_Trfase_small"/>
</dbReference>
<keyword evidence="9" id="KW-1185">Reference proteome</keyword>
<proteinExistence type="inferred from homology"/>
<dbReference type="GO" id="GO:0047804">
    <property type="term" value="F:cysteine-S-conjugate beta-lyase activity"/>
    <property type="evidence" value="ECO:0007669"/>
    <property type="project" value="InterPro"/>
</dbReference>
<dbReference type="PANTHER" id="PTHR43500:SF1">
    <property type="entry name" value="CYSTATHIONINE BETA-LYASE-RELATED"/>
    <property type="match status" value="1"/>
</dbReference>
<dbReference type="OrthoDB" id="9805807at2"/>
<dbReference type="InterPro" id="IPR015421">
    <property type="entry name" value="PyrdxlP-dep_Trfase_major"/>
</dbReference>
<dbReference type="InterPro" id="IPR006233">
    <property type="entry name" value="Cys_b_lyase_bac"/>
</dbReference>
<dbReference type="RefSeq" id="WP_147705223.1">
    <property type="nucleotide sequence ID" value="NZ_VDUY01000006.1"/>
</dbReference>
<reference evidence="8 9" key="1">
    <citation type="submission" date="2019-06" db="EMBL/GenBank/DDBJ databases">
        <title>Quisquiliibacterium sp. nov., isolated from a maize field.</title>
        <authorList>
            <person name="Lin S.-Y."/>
            <person name="Tsai C.-F."/>
            <person name="Young C.-C."/>
        </authorList>
    </citation>
    <scope>NUCLEOTIDE SEQUENCE [LARGE SCALE GENOMIC DNA]</scope>
    <source>
        <strain evidence="8 9">CC-CFT501</strain>
    </source>
</reference>